<feature type="signal peptide" evidence="1">
    <location>
        <begin position="1"/>
        <end position="20"/>
    </location>
</feature>
<dbReference type="GO" id="GO:0016787">
    <property type="term" value="F:hydrolase activity"/>
    <property type="evidence" value="ECO:0007669"/>
    <property type="project" value="UniProtKB-KW"/>
</dbReference>
<keyword evidence="1" id="KW-0732">Signal</keyword>
<dbReference type="Proteomes" id="UP001597216">
    <property type="component" value="Unassembled WGS sequence"/>
</dbReference>
<accession>A0ABW3T5C5</accession>
<dbReference type="Gene3D" id="3.40.50.1820">
    <property type="entry name" value="alpha/beta hydrolase"/>
    <property type="match status" value="1"/>
</dbReference>
<feature type="chain" id="PRO_5045654561" evidence="1">
    <location>
        <begin position="21"/>
        <end position="317"/>
    </location>
</feature>
<proteinExistence type="predicted"/>
<dbReference type="PROSITE" id="PS51257">
    <property type="entry name" value="PROKAR_LIPOPROTEIN"/>
    <property type="match status" value="1"/>
</dbReference>
<feature type="domain" description="AB hydrolase-1" evidence="2">
    <location>
        <begin position="60"/>
        <end position="296"/>
    </location>
</feature>
<keyword evidence="3" id="KW-0378">Hydrolase</keyword>
<dbReference type="InterPro" id="IPR029058">
    <property type="entry name" value="AB_hydrolase_fold"/>
</dbReference>
<dbReference type="PANTHER" id="PTHR43689:SF8">
    <property type="entry name" value="ALPHA_BETA-HYDROLASES SUPERFAMILY PROTEIN"/>
    <property type="match status" value="1"/>
</dbReference>
<evidence type="ECO:0000256" key="1">
    <source>
        <dbReference type="SAM" id="SignalP"/>
    </source>
</evidence>
<evidence type="ECO:0000259" key="2">
    <source>
        <dbReference type="Pfam" id="PF00561"/>
    </source>
</evidence>
<dbReference type="SUPFAM" id="SSF53474">
    <property type="entry name" value="alpha/beta-Hydrolases"/>
    <property type="match status" value="1"/>
</dbReference>
<dbReference type="PANTHER" id="PTHR43689">
    <property type="entry name" value="HYDROLASE"/>
    <property type="match status" value="1"/>
</dbReference>
<evidence type="ECO:0000313" key="3">
    <source>
        <dbReference type="EMBL" id="MFD1192127.1"/>
    </source>
</evidence>
<organism evidence="3 4">
    <name type="scientific">Phenylobacterium conjunctum</name>
    <dbReference type="NCBI Taxonomy" id="1298959"/>
    <lineage>
        <taxon>Bacteria</taxon>
        <taxon>Pseudomonadati</taxon>
        <taxon>Pseudomonadota</taxon>
        <taxon>Alphaproteobacteria</taxon>
        <taxon>Caulobacterales</taxon>
        <taxon>Caulobacteraceae</taxon>
        <taxon>Phenylobacterium</taxon>
    </lineage>
</organism>
<reference evidence="4" key="1">
    <citation type="journal article" date="2019" name="Int. J. Syst. Evol. Microbiol.">
        <title>The Global Catalogue of Microorganisms (GCM) 10K type strain sequencing project: providing services to taxonomists for standard genome sequencing and annotation.</title>
        <authorList>
            <consortium name="The Broad Institute Genomics Platform"/>
            <consortium name="The Broad Institute Genome Sequencing Center for Infectious Disease"/>
            <person name="Wu L."/>
            <person name="Ma J."/>
        </authorList>
    </citation>
    <scope>NUCLEOTIDE SEQUENCE [LARGE SCALE GENOMIC DNA]</scope>
    <source>
        <strain evidence="4">CCUG 55074</strain>
    </source>
</reference>
<dbReference type="Pfam" id="PF00561">
    <property type="entry name" value="Abhydrolase_1"/>
    <property type="match status" value="1"/>
</dbReference>
<dbReference type="RefSeq" id="WP_377354334.1">
    <property type="nucleotide sequence ID" value="NZ_JBHTLQ010000044.1"/>
</dbReference>
<sequence length="317" mass="33353">MNAIRLIALAVAALTLSACAKDIPYATLKTKYATPASRFVTLQDGVTVHYRDQGKADGTPIVLVHGFAANLDTWEPWVARLGKDHRVVTLDLAAHGLTTVPAGYEVSTPGQVAIVDGVAQTLKLDHFALAGNSMGGGVAWNYTLAHPEKVDALILVDSAGAPVDPAAMKDRKGQPLIFKIMRTAPGRAILKRLNPRPLTGKGLKQAYIDESLVTPALVDRYVDLALAPGRRELLLNGQAAPRKPATAETFKAIKAPTLVMHGDADTVIPLAAGQALAAAIPGAKLIVYPGVGHVPMEQIPDKSAADVEAFLATLPAK</sequence>
<dbReference type="PRINTS" id="PR00111">
    <property type="entry name" value="ABHYDROLASE"/>
</dbReference>
<comment type="caution">
    <text evidence="3">The sequence shown here is derived from an EMBL/GenBank/DDBJ whole genome shotgun (WGS) entry which is preliminary data.</text>
</comment>
<dbReference type="InterPro" id="IPR000073">
    <property type="entry name" value="AB_hydrolase_1"/>
</dbReference>
<protein>
    <submittedName>
        <fullName evidence="3">Alpha/beta fold hydrolase</fullName>
    </submittedName>
</protein>
<keyword evidence="4" id="KW-1185">Reference proteome</keyword>
<evidence type="ECO:0000313" key="4">
    <source>
        <dbReference type="Proteomes" id="UP001597216"/>
    </source>
</evidence>
<gene>
    <name evidence="3" type="ORF">ACFQ27_16185</name>
</gene>
<name>A0ABW3T5C5_9CAUL</name>
<dbReference type="EMBL" id="JBHTLQ010000044">
    <property type="protein sequence ID" value="MFD1192127.1"/>
    <property type="molecule type" value="Genomic_DNA"/>
</dbReference>